<dbReference type="KEGG" id="soe:110802786"/>
<dbReference type="GeneID" id="110802786"/>
<proteinExistence type="predicted"/>
<name>A0A9R0JBF3_SPIOL</name>
<sequence>MVAKLMNAIRYSRYGGGTTALKRVKIDVPDPKADEVLLKVEVVSLNAFDWKIQKGVSRPILPRKFPYVPVLFRLSVSKL</sequence>
<dbReference type="SUPFAM" id="SSF50129">
    <property type="entry name" value="GroES-like"/>
    <property type="match status" value="1"/>
</dbReference>
<dbReference type="InterPro" id="IPR052733">
    <property type="entry name" value="Chloroplast_QOR"/>
</dbReference>
<dbReference type="Gene3D" id="3.90.180.10">
    <property type="entry name" value="Medium-chain alcohol dehydrogenases, catalytic domain"/>
    <property type="match status" value="1"/>
</dbReference>
<dbReference type="RefSeq" id="XP_056687527.1">
    <property type="nucleotide sequence ID" value="XM_056831549.1"/>
</dbReference>
<gene>
    <name evidence="2 3" type="primary">LOC110802786</name>
    <name evidence="4 5" type="synonym">LOC110801068</name>
    <name evidence="6 7" type="synonym">LOC130462720</name>
</gene>
<organism evidence="1 3">
    <name type="scientific">Spinacia oleracea</name>
    <name type="common">Spinach</name>
    <dbReference type="NCBI Taxonomy" id="3562"/>
    <lineage>
        <taxon>Eukaryota</taxon>
        <taxon>Viridiplantae</taxon>
        <taxon>Streptophyta</taxon>
        <taxon>Embryophyta</taxon>
        <taxon>Tracheophyta</taxon>
        <taxon>Spermatophyta</taxon>
        <taxon>Magnoliopsida</taxon>
        <taxon>eudicotyledons</taxon>
        <taxon>Gunneridae</taxon>
        <taxon>Pentapetalae</taxon>
        <taxon>Caryophyllales</taxon>
        <taxon>Chenopodiaceae</taxon>
        <taxon>Chenopodioideae</taxon>
        <taxon>Anserineae</taxon>
        <taxon>Spinacia</taxon>
    </lineage>
</organism>
<evidence type="ECO:0000313" key="6">
    <source>
        <dbReference type="RefSeq" id="XP_056687527.1"/>
    </source>
</evidence>
<dbReference type="PANTHER" id="PTHR44013:SF1">
    <property type="entry name" value="ZINC-TYPE ALCOHOL DEHYDROGENASE-LIKE PROTEIN C16A3.02C"/>
    <property type="match status" value="1"/>
</dbReference>
<dbReference type="RefSeq" id="XP_021863927.1">
    <property type="nucleotide sequence ID" value="XM_022008235.1"/>
</dbReference>
<reference evidence="2 3" key="2">
    <citation type="submission" date="2025-04" db="UniProtKB">
        <authorList>
            <consortium name="RefSeq"/>
        </authorList>
    </citation>
    <scope>IDENTIFICATION</scope>
    <source>
        <tissue evidence="4 5">Leaf</tissue>
    </source>
</reference>
<dbReference type="Proteomes" id="UP000813463">
    <property type="component" value="Chromosome 5"/>
</dbReference>
<dbReference type="Proteomes" id="UP000813463">
    <property type="component" value="Chromosome 6"/>
</dbReference>
<dbReference type="AlphaFoldDB" id="A0A9R0JBF3"/>
<dbReference type="RefSeq" id="XP_056687528.1">
    <property type="nucleotide sequence ID" value="XM_056831550.1"/>
</dbReference>
<dbReference type="OrthoDB" id="48317at2759"/>
<evidence type="ECO:0000313" key="4">
    <source>
        <dbReference type="RefSeq" id="XP_056684355.1"/>
    </source>
</evidence>
<evidence type="ECO:0000313" key="1">
    <source>
        <dbReference type="Proteomes" id="UP000813463"/>
    </source>
</evidence>
<dbReference type="RefSeq" id="XP_056684355.1">
    <property type="nucleotide sequence ID" value="XM_056828377.1"/>
</dbReference>
<protein>
    <submittedName>
        <fullName evidence="2 3">Quinone-oxidoreductase homolog, chloroplastic-like</fullName>
    </submittedName>
</protein>
<dbReference type="RefSeq" id="XP_056684356.1">
    <property type="nucleotide sequence ID" value="XM_056828378.1"/>
</dbReference>
<evidence type="ECO:0000313" key="7">
    <source>
        <dbReference type="RefSeq" id="XP_056687528.1"/>
    </source>
</evidence>
<dbReference type="RefSeq" id="XP_021863928.1">
    <property type="nucleotide sequence ID" value="XM_022008236.1"/>
</dbReference>
<evidence type="ECO:0000313" key="2">
    <source>
        <dbReference type="RefSeq" id="XP_021863927.1"/>
    </source>
</evidence>
<accession>A0A9R0JBF3</accession>
<dbReference type="PANTHER" id="PTHR44013">
    <property type="entry name" value="ZINC-TYPE ALCOHOL DEHYDROGENASE-LIKE PROTEIN C16A3.02C"/>
    <property type="match status" value="1"/>
</dbReference>
<evidence type="ECO:0000313" key="3">
    <source>
        <dbReference type="RefSeq" id="XP_021863928.1"/>
    </source>
</evidence>
<reference evidence="1" key="1">
    <citation type="journal article" date="2021" name="Nat. Commun.">
        <title>Genomic analyses provide insights into spinach domestication and the genetic basis of agronomic traits.</title>
        <authorList>
            <person name="Cai X."/>
            <person name="Sun X."/>
            <person name="Xu C."/>
            <person name="Sun H."/>
            <person name="Wang X."/>
            <person name="Ge C."/>
            <person name="Zhang Z."/>
            <person name="Wang Q."/>
            <person name="Fei Z."/>
            <person name="Jiao C."/>
            <person name="Wang Q."/>
        </authorList>
    </citation>
    <scope>NUCLEOTIDE SEQUENCE [LARGE SCALE GENOMIC DNA]</scope>
    <source>
        <strain evidence="1">cv. Varoflay</strain>
    </source>
</reference>
<keyword evidence="1" id="KW-1185">Reference proteome</keyword>
<evidence type="ECO:0000313" key="5">
    <source>
        <dbReference type="RefSeq" id="XP_056684356.1"/>
    </source>
</evidence>
<dbReference type="InterPro" id="IPR011032">
    <property type="entry name" value="GroES-like_sf"/>
</dbReference>